<accession>A0ABV2NDI1</accession>
<dbReference type="RefSeq" id="WP_354404551.1">
    <property type="nucleotide sequence ID" value="NZ_JBEPNW010000002.1"/>
</dbReference>
<dbReference type="Proteomes" id="UP001549119">
    <property type="component" value="Unassembled WGS sequence"/>
</dbReference>
<feature type="region of interest" description="Disordered" evidence="1">
    <location>
        <begin position="1"/>
        <end position="22"/>
    </location>
</feature>
<dbReference type="EMBL" id="JBEPNW010000002">
    <property type="protein sequence ID" value="MET3864525.1"/>
    <property type="molecule type" value="Genomic_DNA"/>
</dbReference>
<reference evidence="2 3" key="1">
    <citation type="submission" date="2024-06" db="EMBL/GenBank/DDBJ databases">
        <title>Genomics of switchgrass bacterial isolates.</title>
        <authorList>
            <person name="Shade A."/>
        </authorList>
    </citation>
    <scope>NUCLEOTIDE SEQUENCE [LARGE SCALE GENOMIC DNA]</scope>
    <source>
        <strain evidence="2 3">PvP084</strain>
    </source>
</reference>
<evidence type="ECO:0000313" key="3">
    <source>
        <dbReference type="Proteomes" id="UP001549119"/>
    </source>
</evidence>
<keyword evidence="3" id="KW-1185">Reference proteome</keyword>
<protein>
    <submittedName>
        <fullName evidence="2">Uncharacterized protein</fullName>
    </submittedName>
</protein>
<evidence type="ECO:0000313" key="2">
    <source>
        <dbReference type="EMBL" id="MET3864525.1"/>
    </source>
</evidence>
<organism evidence="2 3">
    <name type="scientific">Methylobacterium radiotolerans</name>
    <dbReference type="NCBI Taxonomy" id="31998"/>
    <lineage>
        <taxon>Bacteria</taxon>
        <taxon>Pseudomonadati</taxon>
        <taxon>Pseudomonadota</taxon>
        <taxon>Alphaproteobacteria</taxon>
        <taxon>Hyphomicrobiales</taxon>
        <taxon>Methylobacteriaceae</taxon>
        <taxon>Methylobacterium</taxon>
    </lineage>
</organism>
<proteinExistence type="predicted"/>
<name>A0ABV2NDI1_9HYPH</name>
<gene>
    <name evidence="2" type="ORF">ABIC20_001834</name>
</gene>
<evidence type="ECO:0000256" key="1">
    <source>
        <dbReference type="SAM" id="MobiDB-lite"/>
    </source>
</evidence>
<feature type="region of interest" description="Disordered" evidence="1">
    <location>
        <begin position="63"/>
        <end position="90"/>
    </location>
</feature>
<sequence>MDQSALPRTDHPATDQDTLAELPAGDFVRRWRQITGEPPAILLNSRSEMIALLVESVPIAPLTRAGEDPKNCGGRRSAVSETRPGWSRHT</sequence>
<comment type="caution">
    <text evidence="2">The sequence shown here is derived from an EMBL/GenBank/DDBJ whole genome shotgun (WGS) entry which is preliminary data.</text>
</comment>